<dbReference type="Pfam" id="PF16310">
    <property type="entry name" value="DUF4952"/>
    <property type="match status" value="1"/>
</dbReference>
<gene>
    <name evidence="2" type="ORF">C7A17_19215</name>
</gene>
<feature type="chain" id="PRO_5015302936" evidence="1">
    <location>
        <begin position="23"/>
        <end position="140"/>
    </location>
</feature>
<dbReference type="RefSeq" id="WP_106739524.1">
    <property type="nucleotide sequence ID" value="NZ_CP027657.1"/>
</dbReference>
<feature type="signal peptide" evidence="1">
    <location>
        <begin position="1"/>
        <end position="22"/>
    </location>
</feature>
<proteinExistence type="predicted"/>
<dbReference type="InterPro" id="IPR032537">
    <property type="entry name" value="DUF4952"/>
</dbReference>
<dbReference type="PROSITE" id="PS51257">
    <property type="entry name" value="PROKAR_LIPOPROTEIN"/>
    <property type="match status" value="1"/>
</dbReference>
<protein>
    <submittedName>
        <fullName evidence="2">DUF4952 domain-containing protein</fullName>
    </submittedName>
</protein>
<dbReference type="OrthoDB" id="339049at2"/>
<evidence type="ECO:0000313" key="3">
    <source>
        <dbReference type="Proteomes" id="UP000238327"/>
    </source>
</evidence>
<name>A0A2R3QSW7_ECTME</name>
<organism evidence="2 3">
    <name type="scientific">Ectopseudomonas mendocina</name>
    <name type="common">Pseudomonas mendocina</name>
    <dbReference type="NCBI Taxonomy" id="300"/>
    <lineage>
        <taxon>Bacteria</taxon>
        <taxon>Pseudomonadati</taxon>
        <taxon>Pseudomonadota</taxon>
        <taxon>Gammaproteobacteria</taxon>
        <taxon>Pseudomonadales</taxon>
        <taxon>Pseudomonadaceae</taxon>
        <taxon>Ectopseudomonas</taxon>
    </lineage>
</organism>
<dbReference type="EMBL" id="CP027657">
    <property type="protein sequence ID" value="AVO54800.1"/>
    <property type="molecule type" value="Genomic_DNA"/>
</dbReference>
<keyword evidence="1" id="KW-0732">Signal</keyword>
<evidence type="ECO:0000256" key="1">
    <source>
        <dbReference type="SAM" id="SignalP"/>
    </source>
</evidence>
<evidence type="ECO:0000313" key="2">
    <source>
        <dbReference type="EMBL" id="AVO54800.1"/>
    </source>
</evidence>
<reference evidence="2 3" key="1">
    <citation type="submission" date="2018-03" db="EMBL/GenBank/DDBJ databases">
        <title>Complete genome sequence and methylome analysis of Pseudomonas mendocina NEB 698.</title>
        <authorList>
            <person name="Morgan R.D."/>
        </authorList>
    </citation>
    <scope>NUCLEOTIDE SEQUENCE [LARGE SCALE GENOMIC DNA]</scope>
    <source>
        <strain evidence="2 3">NEB698</strain>
    </source>
</reference>
<dbReference type="Proteomes" id="UP000238327">
    <property type="component" value="Chromosome"/>
</dbReference>
<accession>A0A2R3QSW7</accession>
<sequence length="140" mass="15925">MNRLISGLLFLVLSALVGCAQAELRCEDFLAKLSDKPGFVELLECTQDIDAQGKPFVARYRVKGSDAREAEQYMSRHFGQPALRYICCGWDSTPYFYRDETTQLGYMLGMGSEETPVNKRDSWPEITFFYINVSLATEEP</sequence>
<dbReference type="AlphaFoldDB" id="A0A2R3QSW7"/>